<organism evidence="1 2">
    <name type="scientific">Cucumis melo var. makuwa</name>
    <name type="common">Oriental melon</name>
    <dbReference type="NCBI Taxonomy" id="1194695"/>
    <lineage>
        <taxon>Eukaryota</taxon>
        <taxon>Viridiplantae</taxon>
        <taxon>Streptophyta</taxon>
        <taxon>Embryophyta</taxon>
        <taxon>Tracheophyta</taxon>
        <taxon>Spermatophyta</taxon>
        <taxon>Magnoliopsida</taxon>
        <taxon>eudicotyledons</taxon>
        <taxon>Gunneridae</taxon>
        <taxon>Pentapetalae</taxon>
        <taxon>rosids</taxon>
        <taxon>fabids</taxon>
        <taxon>Cucurbitales</taxon>
        <taxon>Cucurbitaceae</taxon>
        <taxon>Benincaseae</taxon>
        <taxon>Cucumis</taxon>
    </lineage>
</organism>
<name>A0A5D3C1K4_CUCMM</name>
<comment type="caution">
    <text evidence="1">The sequence shown here is derived from an EMBL/GenBank/DDBJ whole genome shotgun (WGS) entry which is preliminary data.</text>
</comment>
<protein>
    <recommendedName>
        <fullName evidence="3">Reverse transcriptase zinc-binding domain-containing protein</fullName>
    </recommendedName>
</protein>
<reference evidence="1 2" key="1">
    <citation type="submission" date="2019-08" db="EMBL/GenBank/DDBJ databases">
        <title>Draft genome sequences of two oriental melons (Cucumis melo L. var makuwa).</title>
        <authorList>
            <person name="Kwon S.-Y."/>
        </authorList>
    </citation>
    <scope>NUCLEOTIDE SEQUENCE [LARGE SCALE GENOMIC DNA]</scope>
    <source>
        <strain evidence="2">cv. Chang Bougi</strain>
        <tissue evidence="1">Leaf</tissue>
    </source>
</reference>
<evidence type="ECO:0000313" key="2">
    <source>
        <dbReference type="Proteomes" id="UP000321947"/>
    </source>
</evidence>
<sequence>MTAEMSLLVQSNEVAVVKQCVLSGLKCAYEVAVNRKATVVRDTLIQPSSSNQVGQVMEESSSSASLFGLVSWTSSLLFTPPTIVVSKFVVVPLEEIVAQGVKEVVSEIFFSKGDGLALVVCEDVELEFCVWKVVGKNFYNAISHFYEICYLPHCVNAIAITLILKHYESIRKIFILFHGVISGKPSCTIKVDEKAYDSVNEDVLFALLTAIGTLLRGSFSYVELASLEFSVSSTLLKEHFRLEVSDGRWCRVWPDPWLQDEENIPKHSFYAWLAIKDRLGTKDRLLRWVMVSSHRIGGWDIELSLVCCQGPPLVLTRILRIKNQVVRLVM</sequence>
<dbReference type="AlphaFoldDB" id="A0A5D3C1K4"/>
<evidence type="ECO:0008006" key="3">
    <source>
        <dbReference type="Google" id="ProtNLM"/>
    </source>
</evidence>
<accession>A0A5D3C1K4</accession>
<dbReference type="Proteomes" id="UP000321947">
    <property type="component" value="Unassembled WGS sequence"/>
</dbReference>
<gene>
    <name evidence="1" type="ORF">E5676_scaffold527G00110</name>
</gene>
<proteinExistence type="predicted"/>
<dbReference type="EMBL" id="SSTD01014408">
    <property type="protein sequence ID" value="TYK04286.1"/>
    <property type="molecule type" value="Genomic_DNA"/>
</dbReference>
<evidence type="ECO:0000313" key="1">
    <source>
        <dbReference type="EMBL" id="TYK04286.1"/>
    </source>
</evidence>